<keyword evidence="2" id="KW-1185">Reference proteome</keyword>
<evidence type="ECO:0000313" key="1">
    <source>
        <dbReference type="EMBL" id="QSE97229.1"/>
    </source>
</evidence>
<name>A0A974WF01_9BACT</name>
<dbReference type="RefSeq" id="WP_205721742.1">
    <property type="nucleotide sequence ID" value="NZ_CP070608.1"/>
</dbReference>
<organism evidence="1 2">
    <name type="scientific">Fulvivirga lutea</name>
    <dbReference type="NCBI Taxonomy" id="2810512"/>
    <lineage>
        <taxon>Bacteria</taxon>
        <taxon>Pseudomonadati</taxon>
        <taxon>Bacteroidota</taxon>
        <taxon>Cytophagia</taxon>
        <taxon>Cytophagales</taxon>
        <taxon>Fulvivirgaceae</taxon>
        <taxon>Fulvivirga</taxon>
    </lineage>
</organism>
<protein>
    <submittedName>
        <fullName evidence="1">Uncharacterized protein</fullName>
    </submittedName>
</protein>
<evidence type="ECO:0000313" key="2">
    <source>
        <dbReference type="Proteomes" id="UP000662783"/>
    </source>
</evidence>
<gene>
    <name evidence="1" type="ORF">JR347_16805</name>
</gene>
<proteinExistence type="predicted"/>
<reference evidence="1" key="1">
    <citation type="submission" date="2021-02" db="EMBL/GenBank/DDBJ databases">
        <title>Fulvivirga sp. S481 isolated from sea water.</title>
        <authorList>
            <person name="Bae S.S."/>
            <person name="Baek K."/>
        </authorList>
    </citation>
    <scope>NUCLEOTIDE SEQUENCE</scope>
    <source>
        <strain evidence="1">S481</strain>
    </source>
</reference>
<sequence>MDKKIKLGTKEYLEVAQKALDKSIRLIAKSVNKGLANEKDDIAMSFSLMVGPILDTSHSLVVLSSMGKMRDCYSLSRIIFDHVLNLGYFGAKGEDTVKKALQHYHQKSFRDLDRKIEIKDLGFGIGLKDIDKAPISEKLREALDYFTSNKGFEIRSWTGDNVFKKIEIIRDSYGKEAGMMMIINLFYIYRHSSEIIHGTLFGSLFARGMTKPESEQPKDEKELEEFHRTRISFVLICTILMNYVTFQIINEHYHRQKELDELADLIKDFRITLYE</sequence>
<dbReference type="Proteomes" id="UP000662783">
    <property type="component" value="Chromosome"/>
</dbReference>
<dbReference type="InterPro" id="IPR043733">
    <property type="entry name" value="DUF5677"/>
</dbReference>
<dbReference type="EMBL" id="CP070608">
    <property type="protein sequence ID" value="QSE97229.1"/>
    <property type="molecule type" value="Genomic_DNA"/>
</dbReference>
<dbReference type="KEGG" id="fuv:JR347_16805"/>
<accession>A0A974WF01</accession>
<dbReference type="AlphaFoldDB" id="A0A974WF01"/>
<dbReference type="Pfam" id="PF18928">
    <property type="entry name" value="DUF5677"/>
    <property type="match status" value="1"/>
</dbReference>